<dbReference type="RefSeq" id="WP_163204870.1">
    <property type="nucleotide sequence ID" value="NZ_JAAGWG010000013.1"/>
</dbReference>
<evidence type="ECO:0000259" key="1">
    <source>
        <dbReference type="Pfam" id="PF04480"/>
    </source>
</evidence>
<gene>
    <name evidence="2" type="ORF">GCU60_10320</name>
</gene>
<dbReference type="AlphaFoldDB" id="A0A6L9W3T4"/>
<protein>
    <submittedName>
        <fullName evidence="2">DUF559 domain-containing protein</fullName>
    </submittedName>
</protein>
<dbReference type="Gene3D" id="3.40.960.10">
    <property type="entry name" value="VSR Endonuclease"/>
    <property type="match status" value="1"/>
</dbReference>
<dbReference type="SUPFAM" id="SSF52980">
    <property type="entry name" value="Restriction endonuclease-like"/>
    <property type="match status" value="1"/>
</dbReference>
<dbReference type="Proteomes" id="UP000479241">
    <property type="component" value="Unassembled WGS sequence"/>
</dbReference>
<evidence type="ECO:0000313" key="2">
    <source>
        <dbReference type="EMBL" id="NEK86151.1"/>
    </source>
</evidence>
<evidence type="ECO:0000313" key="3">
    <source>
        <dbReference type="Proteomes" id="UP000479241"/>
    </source>
</evidence>
<feature type="domain" description="DUF559" evidence="1">
    <location>
        <begin position="227"/>
        <end position="287"/>
    </location>
</feature>
<dbReference type="Pfam" id="PF04480">
    <property type="entry name" value="DUF559"/>
    <property type="match status" value="1"/>
</dbReference>
<name>A0A6L9W3T4_9ACTN</name>
<dbReference type="EMBL" id="JAAGWG010000013">
    <property type="protein sequence ID" value="NEK86151.1"/>
    <property type="molecule type" value="Genomic_DNA"/>
</dbReference>
<accession>A0A6L9W3T4</accession>
<sequence>MPPPRRPEALVGRVFRGADALTAGLLTRDSLRSSAWCRLYRGVYADAALPPTFELRVAGASLIVPSTGVFSGRTAAYLHGARDLVDARTPVEVSVPPAVRFGPVAGLRIRRVPLLDPDVVVVRRRRCTTGLRTALDIARVEPLVEAVVALDVLLSLVVVGRGELAEAADALGGARGARRAQRAVAMADPRSESQPETRLRVLMELAGLIATPQHTIRDAAGEFVARVDLAFPESRVAIEYDGAWHAEPGQFRRDRRRLNRLVEAGWTVLHVTAADLRDPEALIARIRALVDRPRARK</sequence>
<dbReference type="InterPro" id="IPR011335">
    <property type="entry name" value="Restrct_endonuc-II-like"/>
</dbReference>
<reference evidence="2 3" key="1">
    <citation type="submission" date="2019-12" db="EMBL/GenBank/DDBJ databases">
        <title>the WGS of Blastococcus saxobsidens 67B17.</title>
        <authorList>
            <person name="Jiang Z."/>
        </authorList>
    </citation>
    <scope>NUCLEOTIDE SEQUENCE [LARGE SCALE GENOMIC DNA]</scope>
    <source>
        <strain evidence="2 3">67B17</strain>
    </source>
</reference>
<comment type="caution">
    <text evidence="2">The sequence shown here is derived from an EMBL/GenBank/DDBJ whole genome shotgun (WGS) entry which is preliminary data.</text>
</comment>
<dbReference type="InterPro" id="IPR007569">
    <property type="entry name" value="DUF559"/>
</dbReference>
<organism evidence="2 3">
    <name type="scientific">Blastococcus saxobsidens</name>
    <dbReference type="NCBI Taxonomy" id="138336"/>
    <lineage>
        <taxon>Bacteria</taxon>
        <taxon>Bacillati</taxon>
        <taxon>Actinomycetota</taxon>
        <taxon>Actinomycetes</taxon>
        <taxon>Geodermatophilales</taxon>
        <taxon>Geodermatophilaceae</taxon>
        <taxon>Blastococcus</taxon>
    </lineage>
</organism>
<proteinExistence type="predicted"/>